<dbReference type="FunFam" id="2.60.40.10:FF:000791">
    <property type="entry name" value="Two-component system sensor histidine kinase/response regulator"/>
    <property type="match status" value="1"/>
</dbReference>
<dbReference type="Pfam" id="PF07495">
    <property type="entry name" value="Y_Y_Y"/>
    <property type="match status" value="1"/>
</dbReference>
<dbReference type="InterPro" id="IPR036890">
    <property type="entry name" value="HATPase_C_sf"/>
</dbReference>
<evidence type="ECO:0000313" key="6">
    <source>
        <dbReference type="Proteomes" id="UP000321533"/>
    </source>
</evidence>
<dbReference type="Pfam" id="PF07494">
    <property type="entry name" value="Reg_prop"/>
    <property type="match status" value="2"/>
</dbReference>
<keyword evidence="2" id="KW-0812">Transmembrane</keyword>
<dbReference type="InterPro" id="IPR015943">
    <property type="entry name" value="WD40/YVTN_repeat-like_dom_sf"/>
</dbReference>
<feature type="chain" id="PRO_5023019554" description="Two component regulator three Y domain-containing protein" evidence="3">
    <location>
        <begin position="32"/>
        <end position="1029"/>
    </location>
</feature>
<keyword evidence="6" id="KW-1185">Reference proteome</keyword>
<evidence type="ECO:0000256" key="1">
    <source>
        <dbReference type="ARBA" id="ARBA00022553"/>
    </source>
</evidence>
<dbReference type="Gene3D" id="2.60.40.10">
    <property type="entry name" value="Immunoglobulins"/>
    <property type="match status" value="1"/>
</dbReference>
<dbReference type="KEGG" id="pgin:FRZ67_08255"/>
<evidence type="ECO:0000313" key="5">
    <source>
        <dbReference type="EMBL" id="QEC67285.1"/>
    </source>
</evidence>
<evidence type="ECO:0000256" key="2">
    <source>
        <dbReference type="SAM" id="Phobius"/>
    </source>
</evidence>
<name>A0A5B8V7Y7_9BACT</name>
<dbReference type="InterPro" id="IPR011110">
    <property type="entry name" value="Reg_prop"/>
</dbReference>
<keyword evidence="2" id="KW-0472">Membrane</keyword>
<protein>
    <recommendedName>
        <fullName evidence="4">Two component regulator three Y domain-containing protein</fullName>
    </recommendedName>
</protein>
<evidence type="ECO:0000259" key="4">
    <source>
        <dbReference type="Pfam" id="PF07495"/>
    </source>
</evidence>
<dbReference type="Gene3D" id="1.20.5.1930">
    <property type="match status" value="1"/>
</dbReference>
<dbReference type="Gene3D" id="2.130.10.10">
    <property type="entry name" value="YVTN repeat-like/Quinoprotein amine dehydrogenase"/>
    <property type="match status" value="3"/>
</dbReference>
<dbReference type="AlphaFoldDB" id="A0A5B8V7Y7"/>
<dbReference type="PANTHER" id="PTHR43547:SF2">
    <property type="entry name" value="HYBRID SIGNAL TRANSDUCTION HISTIDINE KINASE C"/>
    <property type="match status" value="1"/>
</dbReference>
<organism evidence="5 6">
    <name type="scientific">Panacibacter ginsenosidivorans</name>
    <dbReference type="NCBI Taxonomy" id="1813871"/>
    <lineage>
        <taxon>Bacteria</taxon>
        <taxon>Pseudomonadati</taxon>
        <taxon>Bacteroidota</taxon>
        <taxon>Chitinophagia</taxon>
        <taxon>Chitinophagales</taxon>
        <taxon>Chitinophagaceae</taxon>
        <taxon>Panacibacter</taxon>
    </lineage>
</organism>
<dbReference type="PANTHER" id="PTHR43547">
    <property type="entry name" value="TWO-COMPONENT HISTIDINE KINASE"/>
    <property type="match status" value="1"/>
</dbReference>
<sequence length="1029" mass="116854">MFLFLNTTKTNSLQKKVCLCIALLIAFCCFAQQENRYVFTHFSTSNGLASNIVYSIVQDRQGYMWLNTLSGLQRYDGNKFITFRNRPSDPFSVPADYLTGLIEDDKANLWLCSGDKIGIFNKHTMLYENKAVYGNMQEDPYNIMFLAQDATGTAVIYVQHKGVFRYDTLKDQFMPVALFRLPVDWDPIHIKMSADRSEIVFACVPGFAVYNFKTGNINMRGHIMDSIPLLQQLPDEKVIVHIFEKGNNDIWYSTWPLVSGAPFFQYKNFKTGETKKYSLYDEFPGTGYYEIAGSLRQRNGKLWFYGKTFIIEYTGGKKPFQKIDNEYRDEQSIKFDQAIMLYEDNQQNIWVCTDNGVFLFNPGAQSFFSYSLVRPDGSGIKDGPAQTALQLTNGKVLVGGWGTGIYAYDAKFIPIPLPASLNKYREPYSVWDMKQAKDGLVWIGLQGGGIIVYDPQKDNSTIVEDSIFRLKTIRQLDEDEYGNMWFGTQSGQVVQWNKMAANGNVHKGYSTVKKNDSVYINKIYADKRGYVWAGSVSKGLFKYSTTTGRLEDHITTTCPPGHRLWSNNVNDVYRYNDSIILIACGSLDVLNTNTNEITHITTEDGLPSNTVYSLQKDKSGTLWMGLAHGLCRLNLEKKIFFIYDRRDGISYDNFNPAGVVKMQDGRLIYPTDHNVVVFDPSGIKDAPTPPPAVITDFKLANASLLVDSLTAQKKIELPFDNTSITIEFSALNYISQDKLHYHYKLDGLDKDWNETTDLNQAIYTYLPPGDYTFRVRAENSTGTPGKETVLQIVVVPPFYATWWFYALVILAGIAVIYWIDKERINKLLSMQQVRTEIAGNLHEEVNTTLSNINLLSEMAKIKADKDIIRSKEYIDQISDKSRKMMDAMDDMLWSLDPTNDNMERTILRMKEFAEGLQNDHEIFVQMEVGKDVPSIKAGMKVRHELFLIFKEALTQIAKSGNASQCIVNIDKESSKLSLKIYDKAAMLDTTNAEVMHAIADMEKRAAIMNASLDIQTDHTGTSVILQLHV</sequence>
<reference evidence="5 6" key="1">
    <citation type="journal article" date="2016" name="Int. J. Syst. Evol. Microbiol.">
        <title>Panacibacter ginsenosidivorans gen. nov., sp. nov., with ginsenoside converting activity isolated from soil of a ginseng field.</title>
        <authorList>
            <person name="Siddiqi M.Z."/>
            <person name="Muhammad Shafi S."/>
            <person name="Choi K.D."/>
            <person name="Im W.T."/>
        </authorList>
    </citation>
    <scope>NUCLEOTIDE SEQUENCE [LARGE SCALE GENOMIC DNA]</scope>
    <source>
        <strain evidence="5 6">Gsoil1550</strain>
    </source>
</reference>
<dbReference type="InterPro" id="IPR013783">
    <property type="entry name" value="Ig-like_fold"/>
</dbReference>
<evidence type="ECO:0000256" key="3">
    <source>
        <dbReference type="SAM" id="SignalP"/>
    </source>
</evidence>
<dbReference type="EMBL" id="CP042435">
    <property type="protein sequence ID" value="QEC67285.1"/>
    <property type="molecule type" value="Genomic_DNA"/>
</dbReference>
<feature type="domain" description="Two component regulator three Y" evidence="4">
    <location>
        <begin position="732"/>
        <end position="794"/>
    </location>
</feature>
<keyword evidence="1" id="KW-0597">Phosphoprotein</keyword>
<keyword evidence="2" id="KW-1133">Transmembrane helix</keyword>
<feature type="transmembrane region" description="Helical" evidence="2">
    <location>
        <begin position="802"/>
        <end position="819"/>
    </location>
</feature>
<accession>A0A5B8V7Y7</accession>
<dbReference type="SUPFAM" id="SSF101898">
    <property type="entry name" value="NHL repeat"/>
    <property type="match status" value="1"/>
</dbReference>
<dbReference type="InterPro" id="IPR011123">
    <property type="entry name" value="Y_Y_Y"/>
</dbReference>
<dbReference type="GO" id="GO:0000155">
    <property type="term" value="F:phosphorelay sensor kinase activity"/>
    <property type="evidence" value="ECO:0007669"/>
    <property type="project" value="TreeGrafter"/>
</dbReference>
<dbReference type="SUPFAM" id="SSF63829">
    <property type="entry name" value="Calcium-dependent phosphotriesterase"/>
    <property type="match status" value="2"/>
</dbReference>
<keyword evidence="3" id="KW-0732">Signal</keyword>
<gene>
    <name evidence="5" type="ORF">FRZ67_08255</name>
</gene>
<feature type="signal peptide" evidence="3">
    <location>
        <begin position="1"/>
        <end position="31"/>
    </location>
</feature>
<dbReference type="Proteomes" id="UP000321533">
    <property type="component" value="Chromosome"/>
</dbReference>
<proteinExistence type="predicted"/>
<dbReference type="Gene3D" id="3.30.565.10">
    <property type="entry name" value="Histidine kinase-like ATPase, C-terminal domain"/>
    <property type="match status" value="1"/>
</dbReference>